<dbReference type="RefSeq" id="WP_009250148.1">
    <property type="nucleotide sequence ID" value="NZ_MCGH01000003.1"/>
</dbReference>
<evidence type="ECO:0000259" key="8">
    <source>
        <dbReference type="PROSITE" id="PS50928"/>
    </source>
</evidence>
<dbReference type="GO" id="GO:0055085">
    <property type="term" value="P:transmembrane transport"/>
    <property type="evidence" value="ECO:0007669"/>
    <property type="project" value="InterPro"/>
</dbReference>
<evidence type="ECO:0000256" key="3">
    <source>
        <dbReference type="ARBA" id="ARBA00022475"/>
    </source>
</evidence>
<keyword evidence="2 7" id="KW-0813">Transport</keyword>
<dbReference type="PATRIC" id="fig|1432052.4.peg.5604"/>
<dbReference type="SUPFAM" id="SSF161098">
    <property type="entry name" value="MetI-like"/>
    <property type="match status" value="1"/>
</dbReference>
<keyword evidence="3" id="KW-1003">Cell membrane</keyword>
<dbReference type="AlphaFoldDB" id="A0A1E3A691"/>
<dbReference type="InterPro" id="IPR000515">
    <property type="entry name" value="MetI-like"/>
</dbReference>
<dbReference type="EMBL" id="MCGH01000003">
    <property type="protein sequence ID" value="ODM04238.1"/>
    <property type="molecule type" value="Genomic_DNA"/>
</dbReference>
<dbReference type="PANTHER" id="PTHR43744:SF12">
    <property type="entry name" value="ABC TRANSPORTER PERMEASE PROTEIN MG189-RELATED"/>
    <property type="match status" value="1"/>
</dbReference>
<dbReference type="InterPro" id="IPR035906">
    <property type="entry name" value="MetI-like_sf"/>
</dbReference>
<evidence type="ECO:0000256" key="2">
    <source>
        <dbReference type="ARBA" id="ARBA00022448"/>
    </source>
</evidence>
<dbReference type="Pfam" id="PF00528">
    <property type="entry name" value="BPD_transp_1"/>
    <property type="match status" value="1"/>
</dbReference>
<feature type="transmembrane region" description="Helical" evidence="7">
    <location>
        <begin position="74"/>
        <end position="96"/>
    </location>
</feature>
<keyword evidence="6 7" id="KW-0472">Membrane</keyword>
<comment type="subcellular location">
    <subcellularLocation>
        <location evidence="1 7">Cell membrane</location>
        <topology evidence="1 7">Multi-pass membrane protein</topology>
    </subcellularLocation>
</comment>
<keyword evidence="4 7" id="KW-0812">Transmembrane</keyword>
<feature type="transmembrane region" description="Helical" evidence="7">
    <location>
        <begin position="105"/>
        <end position="129"/>
    </location>
</feature>
<dbReference type="Proteomes" id="UP000094067">
    <property type="component" value="Unassembled WGS sequence"/>
</dbReference>
<evidence type="ECO:0000256" key="5">
    <source>
        <dbReference type="ARBA" id="ARBA00022989"/>
    </source>
</evidence>
<feature type="domain" description="ABC transmembrane type-1" evidence="8">
    <location>
        <begin position="70"/>
        <end position="274"/>
    </location>
</feature>
<keyword evidence="5 7" id="KW-1133">Transmembrane helix</keyword>
<feature type="transmembrane region" description="Helical" evidence="7">
    <location>
        <begin position="9"/>
        <end position="31"/>
    </location>
</feature>
<proteinExistence type="inferred from homology"/>
<comment type="caution">
    <text evidence="9">The sequence shown here is derived from an EMBL/GenBank/DDBJ whole genome shotgun (WGS) entry which is preliminary data.</text>
</comment>
<protein>
    <submittedName>
        <fullName evidence="9">L-arabinose transport system permease protein AraQ</fullName>
    </submittedName>
</protein>
<sequence length="289" mass="31927">MAQKKTTRICIFVFCVVLSIITLLPLLLMLLTSVKSISEINAEQFVFFPKHILFSNYAEAMKKGDWTVYFKNTIIVTAITVGISLVINSLAGYAFARIPFKGRDFLFFLAMVGMMIPSQVTMIPVFIQLKEFPLAGGNNILGQGGTGLINTYAGLILPYIAGAFGVFLCRQFYMNIPQALDEAAKIDGCSRIMAYAHIFLPLSKPVLATLAVLKSSQTWNDYLWPLIMISNNSRKTVQVALVSTFVTEVSTNWNLLMAGTAIVMLPLVILFLFTQKYFVEGVVSSGIKG</sequence>
<evidence type="ECO:0000313" key="9">
    <source>
        <dbReference type="EMBL" id="ODM04238.1"/>
    </source>
</evidence>
<reference evidence="9 10" key="1">
    <citation type="submission" date="2016-07" db="EMBL/GenBank/DDBJ databases">
        <title>Characterization of isolates of Eisenbergiella tayi derived from blood cultures, using whole genome sequencing.</title>
        <authorList>
            <person name="Burdz T."/>
            <person name="Wiebe D."/>
            <person name="Huynh C."/>
            <person name="Bernard K."/>
        </authorList>
    </citation>
    <scope>NUCLEOTIDE SEQUENCE [LARGE SCALE GENOMIC DNA]</scope>
    <source>
        <strain evidence="9 10">NML 110608</strain>
    </source>
</reference>
<accession>A0A1E3A691</accession>
<feature type="transmembrane region" description="Helical" evidence="7">
    <location>
        <begin position="149"/>
        <end position="173"/>
    </location>
</feature>
<feature type="transmembrane region" description="Helical" evidence="7">
    <location>
        <begin position="253"/>
        <end position="273"/>
    </location>
</feature>
<dbReference type="PANTHER" id="PTHR43744">
    <property type="entry name" value="ABC TRANSPORTER PERMEASE PROTEIN MG189-RELATED-RELATED"/>
    <property type="match status" value="1"/>
</dbReference>
<dbReference type="GO" id="GO:0005886">
    <property type="term" value="C:plasma membrane"/>
    <property type="evidence" value="ECO:0007669"/>
    <property type="project" value="UniProtKB-SubCell"/>
</dbReference>
<evidence type="ECO:0000256" key="1">
    <source>
        <dbReference type="ARBA" id="ARBA00004651"/>
    </source>
</evidence>
<evidence type="ECO:0000256" key="7">
    <source>
        <dbReference type="RuleBase" id="RU363032"/>
    </source>
</evidence>
<gene>
    <name evidence="9" type="primary">araQ_101</name>
    <name evidence="9" type="ORF">BEI61_05042</name>
</gene>
<evidence type="ECO:0000256" key="4">
    <source>
        <dbReference type="ARBA" id="ARBA00022692"/>
    </source>
</evidence>
<evidence type="ECO:0000256" key="6">
    <source>
        <dbReference type="ARBA" id="ARBA00023136"/>
    </source>
</evidence>
<dbReference type="Gene3D" id="1.10.3720.10">
    <property type="entry name" value="MetI-like"/>
    <property type="match status" value="1"/>
</dbReference>
<dbReference type="PROSITE" id="PS50928">
    <property type="entry name" value="ABC_TM1"/>
    <property type="match status" value="1"/>
</dbReference>
<organism evidence="9 10">
    <name type="scientific">Eisenbergiella tayi</name>
    <dbReference type="NCBI Taxonomy" id="1432052"/>
    <lineage>
        <taxon>Bacteria</taxon>
        <taxon>Bacillati</taxon>
        <taxon>Bacillota</taxon>
        <taxon>Clostridia</taxon>
        <taxon>Lachnospirales</taxon>
        <taxon>Lachnospiraceae</taxon>
        <taxon>Eisenbergiella</taxon>
    </lineage>
</organism>
<dbReference type="CDD" id="cd06261">
    <property type="entry name" value="TM_PBP2"/>
    <property type="match status" value="1"/>
</dbReference>
<comment type="similarity">
    <text evidence="7">Belongs to the binding-protein-dependent transport system permease family.</text>
</comment>
<evidence type="ECO:0000313" key="10">
    <source>
        <dbReference type="Proteomes" id="UP000094067"/>
    </source>
</evidence>
<name>A0A1E3A691_9FIRM</name>